<dbReference type="PANTHER" id="PTHR12035:SF125">
    <property type="entry name" value="SIALIC ACID-BINDING IG-LIKE LECTIN 5"/>
    <property type="match status" value="1"/>
</dbReference>
<reference evidence="10" key="1">
    <citation type="submission" date="2025-08" db="UniProtKB">
        <authorList>
            <consortium name="Ensembl"/>
        </authorList>
    </citation>
    <scope>IDENTIFICATION</scope>
</reference>
<reference evidence="10" key="2">
    <citation type="submission" date="2025-09" db="UniProtKB">
        <authorList>
            <consortium name="Ensembl"/>
        </authorList>
    </citation>
    <scope>IDENTIFICATION</scope>
</reference>
<keyword evidence="2" id="KW-0812">Transmembrane</keyword>
<comment type="subcellular location">
    <subcellularLocation>
        <location evidence="1">Membrane</location>
        <topology evidence="1">Single-pass type I membrane protein</topology>
    </subcellularLocation>
</comment>
<keyword evidence="6" id="KW-0472">Membrane</keyword>
<evidence type="ECO:0000256" key="6">
    <source>
        <dbReference type="ARBA" id="ARBA00023136"/>
    </source>
</evidence>
<evidence type="ECO:0000256" key="8">
    <source>
        <dbReference type="SAM" id="SignalP"/>
    </source>
</evidence>
<keyword evidence="8" id="KW-0732">Signal</keyword>
<evidence type="ECO:0000256" key="2">
    <source>
        <dbReference type="ARBA" id="ARBA00022692"/>
    </source>
</evidence>
<sequence>MLRALLLTLLWRGKWSQDSGFSLTVPETVSVQESLCVLLPCTFSDRDDTRYYFWNSLPQLHGHWFKDPADVNRDRPVASSDPAREESEETRGRFRLVEEMERSDCTLEINDARRTDVGRYFFRVERGAFKYSYCLTHSHTDPDWGQAQSSVLGFMPTRGDDGKRLTCTVTYRPAWGGTKLLTLYQQLSISVWTQQCATADGNASLETQEGESLTLICEADSRPKATLSWAKANESLSSSQGGDRELKLSNLSRGDAGEYSCWAKNPYGSASRALHVYSQVTVEDRFGEWGLSLLRGTGPDLLPDCLAQRGVEWGLSPLVGAADQAGTG</sequence>
<dbReference type="Ensembl" id="ENSPCET00000006750.1">
    <property type="protein sequence ID" value="ENSPCEP00000006511.1"/>
    <property type="gene ID" value="ENSPCEG00000005250.1"/>
</dbReference>
<dbReference type="PANTHER" id="PTHR12035">
    <property type="entry name" value="SIALIC ACID BINDING IMMUNOGLOBULIN-LIKE LECTIN"/>
    <property type="match status" value="1"/>
</dbReference>
<dbReference type="GO" id="GO:0030246">
    <property type="term" value="F:carbohydrate binding"/>
    <property type="evidence" value="ECO:0007669"/>
    <property type="project" value="UniProtKB-KW"/>
</dbReference>
<evidence type="ECO:0000259" key="9">
    <source>
        <dbReference type="PROSITE" id="PS50835"/>
    </source>
</evidence>
<dbReference type="GO" id="GO:0007155">
    <property type="term" value="P:cell adhesion"/>
    <property type="evidence" value="ECO:0007669"/>
    <property type="project" value="UniProtKB-KW"/>
</dbReference>
<dbReference type="InterPro" id="IPR013106">
    <property type="entry name" value="Ig_V-set"/>
</dbReference>
<dbReference type="Pfam" id="PF07686">
    <property type="entry name" value="V-set"/>
    <property type="match status" value="1"/>
</dbReference>
<dbReference type="InterPro" id="IPR036179">
    <property type="entry name" value="Ig-like_dom_sf"/>
</dbReference>
<evidence type="ECO:0000256" key="7">
    <source>
        <dbReference type="ARBA" id="ARBA00038361"/>
    </source>
</evidence>
<dbReference type="InterPro" id="IPR007110">
    <property type="entry name" value="Ig-like_dom"/>
</dbReference>
<dbReference type="Proteomes" id="UP000694393">
    <property type="component" value="Unplaced"/>
</dbReference>
<proteinExistence type="inferred from homology"/>
<feature type="chain" id="PRO_5033998322" description="Ig-like domain-containing protein" evidence="8">
    <location>
        <begin position="17"/>
        <end position="328"/>
    </location>
</feature>
<dbReference type="AlphaFoldDB" id="A0A8C8VGT3"/>
<dbReference type="InterPro" id="IPR003598">
    <property type="entry name" value="Ig_sub2"/>
</dbReference>
<protein>
    <recommendedName>
        <fullName evidence="9">Ig-like domain-containing protein</fullName>
    </recommendedName>
</protein>
<dbReference type="InterPro" id="IPR051036">
    <property type="entry name" value="SIGLEC"/>
</dbReference>
<evidence type="ECO:0000256" key="4">
    <source>
        <dbReference type="ARBA" id="ARBA00022889"/>
    </source>
</evidence>
<dbReference type="SUPFAM" id="SSF48726">
    <property type="entry name" value="Immunoglobulin"/>
    <property type="match status" value="2"/>
</dbReference>
<keyword evidence="3" id="KW-0430">Lectin</keyword>
<dbReference type="InterPro" id="IPR013783">
    <property type="entry name" value="Ig-like_fold"/>
</dbReference>
<dbReference type="Gene3D" id="2.60.40.10">
    <property type="entry name" value="Immunoglobulins"/>
    <property type="match status" value="2"/>
</dbReference>
<dbReference type="InterPro" id="IPR003599">
    <property type="entry name" value="Ig_sub"/>
</dbReference>
<dbReference type="GO" id="GO:0005886">
    <property type="term" value="C:plasma membrane"/>
    <property type="evidence" value="ECO:0007669"/>
    <property type="project" value="TreeGrafter"/>
</dbReference>
<dbReference type="Pfam" id="PF13927">
    <property type="entry name" value="Ig_3"/>
    <property type="match status" value="1"/>
</dbReference>
<dbReference type="PROSITE" id="PS50835">
    <property type="entry name" value="IG_LIKE"/>
    <property type="match status" value="1"/>
</dbReference>
<evidence type="ECO:0000313" key="10">
    <source>
        <dbReference type="Ensembl" id="ENSPCEP00000006511.1"/>
    </source>
</evidence>
<organism evidence="10 11">
    <name type="scientific">Pelusios castaneus</name>
    <name type="common">West African mud turtle</name>
    <dbReference type="NCBI Taxonomy" id="367368"/>
    <lineage>
        <taxon>Eukaryota</taxon>
        <taxon>Metazoa</taxon>
        <taxon>Chordata</taxon>
        <taxon>Craniata</taxon>
        <taxon>Vertebrata</taxon>
        <taxon>Euteleostomi</taxon>
        <taxon>Archelosauria</taxon>
        <taxon>Testudinata</taxon>
        <taxon>Testudines</taxon>
        <taxon>Pleurodira</taxon>
        <taxon>Pelomedusidae</taxon>
        <taxon>Pelusios</taxon>
    </lineage>
</organism>
<evidence type="ECO:0000256" key="1">
    <source>
        <dbReference type="ARBA" id="ARBA00004479"/>
    </source>
</evidence>
<name>A0A8C8VGT3_9SAUR</name>
<keyword evidence="5" id="KW-1133">Transmembrane helix</keyword>
<evidence type="ECO:0000256" key="3">
    <source>
        <dbReference type="ARBA" id="ARBA00022734"/>
    </source>
</evidence>
<dbReference type="GO" id="GO:0033691">
    <property type="term" value="F:sialic acid binding"/>
    <property type="evidence" value="ECO:0007669"/>
    <property type="project" value="TreeGrafter"/>
</dbReference>
<keyword evidence="11" id="KW-1185">Reference proteome</keyword>
<dbReference type="SMART" id="SM00408">
    <property type="entry name" value="IGc2"/>
    <property type="match status" value="1"/>
</dbReference>
<keyword evidence="4" id="KW-0130">Cell adhesion</keyword>
<evidence type="ECO:0000313" key="11">
    <source>
        <dbReference type="Proteomes" id="UP000694393"/>
    </source>
</evidence>
<accession>A0A8C8VGT3</accession>
<feature type="domain" description="Ig-like" evidence="9">
    <location>
        <begin position="185"/>
        <end position="281"/>
    </location>
</feature>
<dbReference type="SMART" id="SM00409">
    <property type="entry name" value="IG"/>
    <property type="match status" value="2"/>
</dbReference>
<feature type="signal peptide" evidence="8">
    <location>
        <begin position="1"/>
        <end position="16"/>
    </location>
</feature>
<comment type="similarity">
    <text evidence="7">Belongs to the immunoglobulin superfamily. SIGLEC (sialic acid binding Ig-like lectin) family.</text>
</comment>
<evidence type="ECO:0000256" key="5">
    <source>
        <dbReference type="ARBA" id="ARBA00022989"/>
    </source>
</evidence>